<keyword evidence="2" id="KW-1185">Reference proteome</keyword>
<dbReference type="Proteomes" id="UP000800082">
    <property type="component" value="Unassembled WGS sequence"/>
</dbReference>
<dbReference type="GeneID" id="54355945"/>
<accession>A0A6A5RAZ5</accession>
<name>A0A6A5RAZ5_9PLEO</name>
<dbReference type="OrthoDB" id="3798667at2759"/>
<evidence type="ECO:0000313" key="1">
    <source>
        <dbReference type="EMBL" id="KAF1924812.1"/>
    </source>
</evidence>
<dbReference type="EMBL" id="ML978990">
    <property type="protein sequence ID" value="KAF1924812.1"/>
    <property type="molecule type" value="Genomic_DNA"/>
</dbReference>
<evidence type="ECO:0000313" key="2">
    <source>
        <dbReference type="Proteomes" id="UP000800082"/>
    </source>
</evidence>
<proteinExistence type="predicted"/>
<dbReference type="AlphaFoldDB" id="A0A6A5RAZ5"/>
<sequence length="235" mass="25984">MVSTLENMPTTKVQFFANGILHSIDIPGTRNPHEVERLQEYTQNTTFGTTNLIDSKSKELIASLRSYYRMSEKLVGGVFDGLSRQEALFLREQGWTEDKQWFDEELSVEEMELLYGQGLSGAMAIFPVSIAAAVSNAVGVIGEGRPCSHDTRRSVPSSSLTKVVTPFTSRSSSSAAWSVEFAWSAMTPPSRKVSDPPAPCKTGAGFHTRRCREHRGIIFQARPDASTSYEILQGR</sequence>
<reference evidence="1" key="1">
    <citation type="journal article" date="2020" name="Stud. Mycol.">
        <title>101 Dothideomycetes genomes: a test case for predicting lifestyles and emergence of pathogens.</title>
        <authorList>
            <person name="Haridas S."/>
            <person name="Albert R."/>
            <person name="Binder M."/>
            <person name="Bloem J."/>
            <person name="Labutti K."/>
            <person name="Salamov A."/>
            <person name="Andreopoulos B."/>
            <person name="Baker S."/>
            <person name="Barry K."/>
            <person name="Bills G."/>
            <person name="Bluhm B."/>
            <person name="Cannon C."/>
            <person name="Castanera R."/>
            <person name="Culley D."/>
            <person name="Daum C."/>
            <person name="Ezra D."/>
            <person name="Gonzalez J."/>
            <person name="Henrissat B."/>
            <person name="Kuo A."/>
            <person name="Liang C."/>
            <person name="Lipzen A."/>
            <person name="Lutzoni F."/>
            <person name="Magnuson J."/>
            <person name="Mondo S."/>
            <person name="Nolan M."/>
            <person name="Ohm R."/>
            <person name="Pangilinan J."/>
            <person name="Park H.-J."/>
            <person name="Ramirez L."/>
            <person name="Alfaro M."/>
            <person name="Sun H."/>
            <person name="Tritt A."/>
            <person name="Yoshinaga Y."/>
            <person name="Zwiers L.-H."/>
            <person name="Turgeon B."/>
            <person name="Goodwin S."/>
            <person name="Spatafora J."/>
            <person name="Crous P."/>
            <person name="Grigoriev I."/>
        </authorList>
    </citation>
    <scope>NUCLEOTIDE SEQUENCE</scope>
    <source>
        <strain evidence="1">CBS 183.55</strain>
    </source>
</reference>
<organism evidence="1 2">
    <name type="scientific">Didymella exigua CBS 183.55</name>
    <dbReference type="NCBI Taxonomy" id="1150837"/>
    <lineage>
        <taxon>Eukaryota</taxon>
        <taxon>Fungi</taxon>
        <taxon>Dikarya</taxon>
        <taxon>Ascomycota</taxon>
        <taxon>Pezizomycotina</taxon>
        <taxon>Dothideomycetes</taxon>
        <taxon>Pleosporomycetidae</taxon>
        <taxon>Pleosporales</taxon>
        <taxon>Pleosporineae</taxon>
        <taxon>Didymellaceae</taxon>
        <taxon>Didymella</taxon>
    </lineage>
</organism>
<dbReference type="RefSeq" id="XP_033445064.1">
    <property type="nucleotide sequence ID" value="XM_033598278.1"/>
</dbReference>
<protein>
    <submittedName>
        <fullName evidence="1">Uncharacterized protein</fullName>
    </submittedName>
</protein>
<gene>
    <name evidence="1" type="ORF">M421DRAFT_95149</name>
</gene>